<accession>A0AAD6B5T6</accession>
<feature type="region of interest" description="Disordered" evidence="1">
    <location>
        <begin position="73"/>
        <end position="112"/>
    </location>
</feature>
<evidence type="ECO:0000256" key="1">
    <source>
        <dbReference type="SAM" id="MobiDB-lite"/>
    </source>
</evidence>
<dbReference type="AlphaFoldDB" id="A0AAD6B5T6"/>
<comment type="caution">
    <text evidence="2">The sequence shown here is derived from an EMBL/GenBank/DDBJ whole genome shotgun (WGS) entry which is preliminary data.</text>
</comment>
<sequence>MRETTVWDGARCDGAEHIEDLRCPMSDNVKENNRLFEWKQSSSRDTAISAQLENTDYDDLHYCKVGTGSRDLELESQQPSLHRLQGPGLEKQTKESQPTCTEDYMLNTGAAD</sequence>
<reference evidence="2" key="1">
    <citation type="submission" date="2022-11" db="EMBL/GenBank/DDBJ databases">
        <title>Chromosome-level genome of Pogonophryne albipinna.</title>
        <authorList>
            <person name="Jo E."/>
        </authorList>
    </citation>
    <scope>NUCLEOTIDE SEQUENCE</scope>
    <source>
        <strain evidence="2">SGF0006</strain>
        <tissue evidence="2">Muscle</tissue>
    </source>
</reference>
<evidence type="ECO:0000313" key="2">
    <source>
        <dbReference type="EMBL" id="KAJ4937258.1"/>
    </source>
</evidence>
<name>A0AAD6B5T6_9TELE</name>
<keyword evidence="3" id="KW-1185">Reference proteome</keyword>
<dbReference type="EMBL" id="JAPTMU010000010">
    <property type="protein sequence ID" value="KAJ4937258.1"/>
    <property type="molecule type" value="Genomic_DNA"/>
</dbReference>
<protein>
    <submittedName>
        <fullName evidence="2">Uncharacterized protein</fullName>
    </submittedName>
</protein>
<proteinExistence type="predicted"/>
<dbReference type="Proteomes" id="UP001219934">
    <property type="component" value="Unassembled WGS sequence"/>
</dbReference>
<organism evidence="2 3">
    <name type="scientific">Pogonophryne albipinna</name>
    <dbReference type="NCBI Taxonomy" id="1090488"/>
    <lineage>
        <taxon>Eukaryota</taxon>
        <taxon>Metazoa</taxon>
        <taxon>Chordata</taxon>
        <taxon>Craniata</taxon>
        <taxon>Vertebrata</taxon>
        <taxon>Euteleostomi</taxon>
        <taxon>Actinopterygii</taxon>
        <taxon>Neopterygii</taxon>
        <taxon>Teleostei</taxon>
        <taxon>Neoteleostei</taxon>
        <taxon>Acanthomorphata</taxon>
        <taxon>Eupercaria</taxon>
        <taxon>Perciformes</taxon>
        <taxon>Notothenioidei</taxon>
        <taxon>Pogonophryne</taxon>
    </lineage>
</organism>
<gene>
    <name evidence="2" type="ORF">JOQ06_001837</name>
</gene>
<evidence type="ECO:0000313" key="3">
    <source>
        <dbReference type="Proteomes" id="UP001219934"/>
    </source>
</evidence>